<accession>A0A4R5W8C0</accession>
<dbReference type="Proteomes" id="UP000294829">
    <property type="component" value="Unassembled WGS sequence"/>
</dbReference>
<feature type="compositionally biased region" description="Low complexity" evidence="5">
    <location>
        <begin position="227"/>
        <end position="262"/>
    </location>
</feature>
<dbReference type="GO" id="GO:0006457">
    <property type="term" value="P:protein folding"/>
    <property type="evidence" value="ECO:0007669"/>
    <property type="project" value="InterPro"/>
</dbReference>
<comment type="caution">
    <text evidence="7">The sequence shown here is derived from an EMBL/GenBank/DDBJ whole genome shotgun (WGS) entry which is preliminary data.</text>
</comment>
<dbReference type="InterPro" id="IPR002130">
    <property type="entry name" value="Cyclophilin-type_PPIase_dom"/>
</dbReference>
<evidence type="ECO:0000256" key="1">
    <source>
        <dbReference type="ARBA" id="ARBA00007365"/>
    </source>
</evidence>
<evidence type="ECO:0000256" key="5">
    <source>
        <dbReference type="SAM" id="MobiDB-lite"/>
    </source>
</evidence>
<gene>
    <name evidence="7" type="ORF">E2I14_01615</name>
</gene>
<keyword evidence="3 4" id="KW-0413">Isomerase</keyword>
<dbReference type="AlphaFoldDB" id="A0A4R5W8C0"/>
<comment type="similarity">
    <text evidence="1 4">Belongs to the cyclophilin-type PPIase family.</text>
</comment>
<dbReference type="PRINTS" id="PR00153">
    <property type="entry name" value="CSAPPISMRASE"/>
</dbReference>
<dbReference type="InterPro" id="IPR044665">
    <property type="entry name" value="E_coli_cyclophilin_A-like"/>
</dbReference>
<dbReference type="InterPro" id="IPR020892">
    <property type="entry name" value="Cyclophilin-type_PPIase_CS"/>
</dbReference>
<dbReference type="GO" id="GO:0003755">
    <property type="term" value="F:peptidyl-prolyl cis-trans isomerase activity"/>
    <property type="evidence" value="ECO:0007669"/>
    <property type="project" value="UniProtKB-UniRule"/>
</dbReference>
<keyword evidence="2 4" id="KW-0697">Rotamase</keyword>
<reference evidence="7 8" key="1">
    <citation type="submission" date="2019-03" db="EMBL/GenBank/DDBJ databases">
        <title>Sapientia aquatica gen. nov., sp. nov., isolated from a crater lake.</title>
        <authorList>
            <person name="Felfoldi T."/>
            <person name="Szabo A."/>
            <person name="Toth E."/>
            <person name="Schumann P."/>
            <person name="Keki Z."/>
            <person name="Marialigeti K."/>
            <person name="Mathe I."/>
        </authorList>
    </citation>
    <scope>NUCLEOTIDE SEQUENCE [LARGE SCALE GENOMIC DNA]</scope>
    <source>
        <strain evidence="7 8">SA-152</strain>
    </source>
</reference>
<dbReference type="InterPro" id="IPR029000">
    <property type="entry name" value="Cyclophilin-like_dom_sf"/>
</dbReference>
<feature type="domain" description="PPIase cyclophilin-type" evidence="6">
    <location>
        <begin position="26"/>
        <end position="209"/>
    </location>
</feature>
<dbReference type="PANTHER" id="PTHR43246">
    <property type="entry name" value="PEPTIDYL-PROLYL CIS-TRANS ISOMERASE CYP38, CHLOROPLASTIC"/>
    <property type="match status" value="1"/>
</dbReference>
<dbReference type="EC" id="5.2.1.8" evidence="4"/>
<comment type="function">
    <text evidence="4">PPIases accelerate the folding of proteins. It catalyzes the cis-trans isomerization of proline imidic peptide bonds in oligopeptides.</text>
</comment>
<evidence type="ECO:0000256" key="4">
    <source>
        <dbReference type="RuleBase" id="RU363019"/>
    </source>
</evidence>
<comment type="catalytic activity">
    <reaction evidence="4">
        <text>[protein]-peptidylproline (omega=180) = [protein]-peptidylproline (omega=0)</text>
        <dbReference type="Rhea" id="RHEA:16237"/>
        <dbReference type="Rhea" id="RHEA-COMP:10747"/>
        <dbReference type="Rhea" id="RHEA-COMP:10748"/>
        <dbReference type="ChEBI" id="CHEBI:83833"/>
        <dbReference type="ChEBI" id="CHEBI:83834"/>
        <dbReference type="EC" id="5.2.1.8"/>
    </reaction>
</comment>
<evidence type="ECO:0000313" key="7">
    <source>
        <dbReference type="EMBL" id="TDK68754.1"/>
    </source>
</evidence>
<dbReference type="OrthoDB" id="9807797at2"/>
<evidence type="ECO:0000256" key="3">
    <source>
        <dbReference type="ARBA" id="ARBA00023235"/>
    </source>
</evidence>
<organism evidence="7 8">
    <name type="scientific">Sapientia aquatica</name>
    <dbReference type="NCBI Taxonomy" id="1549640"/>
    <lineage>
        <taxon>Bacteria</taxon>
        <taxon>Pseudomonadati</taxon>
        <taxon>Pseudomonadota</taxon>
        <taxon>Betaproteobacteria</taxon>
        <taxon>Burkholderiales</taxon>
        <taxon>Oxalobacteraceae</taxon>
        <taxon>Sapientia</taxon>
    </lineage>
</organism>
<name>A0A4R5W8C0_9BURK</name>
<sequence>MASLVITASLGTTCLAAEPAPQVELNTNLGTIVLELDPEAAPKTVKNFLQYVKSGFYNGTIFHRVIDGFMIQGGGMGKDLKEKKAKAPIVLEAQNAVDHGLKNDIGTIAMAREMQPNTATSEFFINVANNDFLNPAKIPDGDPVQFMRRGTMRTMPRAEALLISAGYAPFGRVIDGMAVVNQIKVLETEARGENLNVPKKTVTVISAKILKTHITPKTIDEQLGIKPAEPAPVAAPAVENTEQKTPATEQPASQPTPAAASN</sequence>
<proteinExistence type="inferred from homology"/>
<dbReference type="Pfam" id="PF00160">
    <property type="entry name" value="Pro_isomerase"/>
    <property type="match status" value="1"/>
</dbReference>
<evidence type="ECO:0000259" key="6">
    <source>
        <dbReference type="PROSITE" id="PS50072"/>
    </source>
</evidence>
<dbReference type="EMBL" id="SMYL01000001">
    <property type="protein sequence ID" value="TDK68754.1"/>
    <property type="molecule type" value="Genomic_DNA"/>
</dbReference>
<dbReference type="Gene3D" id="2.40.100.10">
    <property type="entry name" value="Cyclophilin-like"/>
    <property type="match status" value="1"/>
</dbReference>
<protein>
    <recommendedName>
        <fullName evidence="4">Peptidyl-prolyl cis-trans isomerase</fullName>
        <shortName evidence="4">PPIase</shortName>
        <ecNumber evidence="4">5.2.1.8</ecNumber>
    </recommendedName>
</protein>
<keyword evidence="8" id="KW-1185">Reference proteome</keyword>
<evidence type="ECO:0000313" key="8">
    <source>
        <dbReference type="Proteomes" id="UP000294829"/>
    </source>
</evidence>
<dbReference type="SUPFAM" id="SSF50891">
    <property type="entry name" value="Cyclophilin-like"/>
    <property type="match status" value="1"/>
</dbReference>
<dbReference type="PROSITE" id="PS00170">
    <property type="entry name" value="CSA_PPIASE_1"/>
    <property type="match status" value="1"/>
</dbReference>
<evidence type="ECO:0000256" key="2">
    <source>
        <dbReference type="ARBA" id="ARBA00023110"/>
    </source>
</evidence>
<dbReference type="PROSITE" id="PS50072">
    <property type="entry name" value="CSA_PPIASE_2"/>
    <property type="match status" value="1"/>
</dbReference>
<feature type="region of interest" description="Disordered" evidence="5">
    <location>
        <begin position="221"/>
        <end position="262"/>
    </location>
</feature>